<feature type="chain" id="PRO_5009274541" description="Gliding motility-associated protein GldM N-terminal domain-containing protein" evidence="1">
    <location>
        <begin position="19"/>
        <end position="259"/>
    </location>
</feature>
<evidence type="ECO:0000313" key="3">
    <source>
        <dbReference type="Proteomes" id="UP000243232"/>
    </source>
</evidence>
<dbReference type="RefSeq" id="WP_090194700.1">
    <property type="nucleotide sequence ID" value="NZ_LT629785.1"/>
</dbReference>
<dbReference type="EMBL" id="LT629785">
    <property type="protein sequence ID" value="SDU14836.1"/>
    <property type="molecule type" value="Genomic_DNA"/>
</dbReference>
<dbReference type="Proteomes" id="UP000243232">
    <property type="component" value="Chromosome I"/>
</dbReference>
<organism evidence="2 3">
    <name type="scientific">Pseudomonas pohangensis</name>
    <dbReference type="NCBI Taxonomy" id="364197"/>
    <lineage>
        <taxon>Bacteria</taxon>
        <taxon>Pseudomonadati</taxon>
        <taxon>Pseudomonadota</taxon>
        <taxon>Gammaproteobacteria</taxon>
        <taxon>Pseudomonadales</taxon>
        <taxon>Pseudomonadaceae</taxon>
        <taxon>Pseudomonas</taxon>
    </lineage>
</organism>
<accession>A0A1H2G5B4</accession>
<keyword evidence="1" id="KW-0732">Signal</keyword>
<proteinExistence type="predicted"/>
<dbReference type="OrthoDB" id="6848211at2"/>
<sequence>MRSALFLILAFCCSFARADLSNIQHLNEIRTNSNLFAASAMVYFNPKDRTPDERSLTAAFGALVVMDTKITQVDNPPAMRDAYEEMNTIFKKLEKTKRRDSEIFPESVLRILQLNKQIQAAVSEQYKAEEALTPSPVTLLNDQGEDISSLLMDYQLRRYPLDEAEKAPFSIDPAQLPMLDKKIDENFKVLLERRPQNADYLEPAYKNYRFVRKQLLQSKGRPNGGAEFYMTRTVIDLNDLGTELAIEAQGLDPENPQDR</sequence>
<evidence type="ECO:0000256" key="1">
    <source>
        <dbReference type="SAM" id="SignalP"/>
    </source>
</evidence>
<evidence type="ECO:0000313" key="2">
    <source>
        <dbReference type="EMBL" id="SDU14836.1"/>
    </source>
</evidence>
<evidence type="ECO:0008006" key="4">
    <source>
        <dbReference type="Google" id="ProtNLM"/>
    </source>
</evidence>
<keyword evidence="3" id="KW-1185">Reference proteome</keyword>
<feature type="signal peptide" evidence="1">
    <location>
        <begin position="1"/>
        <end position="18"/>
    </location>
</feature>
<protein>
    <recommendedName>
        <fullName evidence="4">Gliding motility-associated protein GldM N-terminal domain-containing protein</fullName>
    </recommendedName>
</protein>
<name>A0A1H2G5B4_9PSED</name>
<dbReference type="AlphaFoldDB" id="A0A1H2G5B4"/>
<reference evidence="3" key="1">
    <citation type="submission" date="2016-10" db="EMBL/GenBank/DDBJ databases">
        <authorList>
            <person name="Varghese N."/>
            <person name="Submissions S."/>
        </authorList>
    </citation>
    <scope>NUCLEOTIDE SEQUENCE [LARGE SCALE GENOMIC DNA]</scope>
    <source>
        <strain evidence="3">DSM 17875</strain>
    </source>
</reference>
<gene>
    <name evidence="2" type="ORF">SAMN05216296_2057</name>
</gene>